<name>A0A4R6WLD0_9SPHI</name>
<organism evidence="3 4">
    <name type="scientific">Sphingobacterium yanglingense</name>
    <dbReference type="NCBI Taxonomy" id="1437280"/>
    <lineage>
        <taxon>Bacteria</taxon>
        <taxon>Pseudomonadati</taxon>
        <taxon>Bacteroidota</taxon>
        <taxon>Sphingobacteriia</taxon>
        <taxon>Sphingobacteriales</taxon>
        <taxon>Sphingobacteriaceae</taxon>
        <taxon>Sphingobacterium</taxon>
    </lineage>
</organism>
<comment type="caution">
    <text evidence="3">The sequence shown here is derived from an EMBL/GenBank/DDBJ whole genome shotgun (WGS) entry which is preliminary data.</text>
</comment>
<dbReference type="RefSeq" id="WP_133583367.1">
    <property type="nucleotide sequence ID" value="NZ_SNYV01000011.1"/>
</dbReference>
<keyword evidence="4" id="KW-1185">Reference proteome</keyword>
<dbReference type="EMBL" id="SNYV01000011">
    <property type="protein sequence ID" value="TDQ79588.1"/>
    <property type="molecule type" value="Genomic_DNA"/>
</dbReference>
<gene>
    <name evidence="3" type="ORF">CLV99_1033</name>
</gene>
<evidence type="ECO:0000313" key="4">
    <source>
        <dbReference type="Proteomes" id="UP000295292"/>
    </source>
</evidence>
<evidence type="ECO:0000256" key="1">
    <source>
        <dbReference type="SAM" id="Coils"/>
    </source>
</evidence>
<accession>A0A4R6WLD0</accession>
<evidence type="ECO:0000313" key="3">
    <source>
        <dbReference type="EMBL" id="TDQ79588.1"/>
    </source>
</evidence>
<sequence>MAEVNRLEWDAYIRDSELMASVNRIERRVNGMVDNVTRSGKGMEEVFSKMAKAATAFFTVNQAQNFVQQLVKVRSEFQQLDIAFTTMLGSKEKADKLTKDLIDYAMLTPFGMKESANAAKQLLAYGSTAEDIKQELIMLGDVAAGTSQPIGELVYLYGTLRTQGRAYMMDIRQFAGRGIPIYKELAEVLKVDVSQVNAFVEAGKVGFAEVQKAFQNMTAQGSMFGGLMEAQSKTIQGELERLGDAYDMMLNKMGTQTEGTISNVIKGASVIIENYETVLNIMGALVITYGAYRAALIATAALQQVSAARAVGMTSAELLHLGAISAKTAAMKVLNAVMAANPAIFMTASILGLTAAVYALTQVTDATSAAQERLAVVQEVGAKKADEEKRSVEQLVAVIKDHTASVEQRKSAYDKLQAQTKGILSSFSQEEIAIGKASDALATYVQNIGRAASARKAFDEFNALAEQLEVINRKGIDGVGIWERTGRAMQNAFGVNGSDAAKSFWGFGDKKGDNFIVDQQKDVLKKQMDELQKEFGKEFKGFISGVEDTVKDTTPSSLFVEGLKDPIKNFNSLIRSVSNKGELDTLKKAITEKMEALAPGDSQIAGLKSKLNQIAKLEEAYSITKPKSDESIANSQFQDAERYLAAYEKITNARQQMLNSLLHQDQQEIASTKQKYDSLRDEIRKFNADPKNKTKIDVKQIDEIERRDLNEVINKQANTRKLTQYQEDYTNYLKYEQLKKEAGDQFANEQYGKYVNVVEKMKGEYAGLAARQQITGLSGADEKYFKELETLLKAHGEKEKEERNSRFVEALKLSETFSFKEQAIRKKHADAFKELEKQKTSITEKEFKERTEVLKKAQQDELKSLVESNPEYEKAMKDIDESSKWLLAEAFKRGKDIVDKIIDGMSITPQQKSELKKVYGEIFDKGAKDAEGGDLQRYEAAVSSFEQLVNSATQFDGTMSNSLKTIGSMIRQVGDLTKTLSDVGSGMSKSGTVLAVAGAIVSMIGGITEAISNARFAKREQYQNQIDYSNDYQLKQVEAITKALERQLALIQEIYGTDRVNEYSRVVKESTDAFNNAIKSFDGVSAPTSTSGVKDKNLQHIMSGNAGLVKFKLTGDSFYDDFIKKLNEGADFEKAFGKKGSKQYDMAAAVLKRMINDGMLKPIELGFSTIEDITVAKIEDLQRLIDEGKLDDISKRQAEAIINSYNILKDAMNQLREELTGVAFTSLTNGIVSMFEQGKTSVKHFTEFFEKQMQQAVLKGFSRKMIETQMQSWYEEFYKASESNGGLDAGEIENLRKAYFGIMEKANAEFEELKKLGIGLGGEGSSSQSELSKGIQSMSEKQADRVEAELGGLRLAQLALVELERTNHADNVRIMNYHLNELSAISNNTYRTANNTDRLANIETAIVQLNSKITNTDAIRRGAGL</sequence>
<protein>
    <recommendedName>
        <fullName evidence="2">Tape measure protein N-terminal domain-containing protein</fullName>
    </recommendedName>
</protein>
<feature type="domain" description="Tape measure protein N-terminal" evidence="2">
    <location>
        <begin position="69"/>
        <end position="254"/>
    </location>
</feature>
<dbReference type="OrthoDB" id="696232at2"/>
<dbReference type="Pfam" id="PF20155">
    <property type="entry name" value="TMP_3"/>
    <property type="match status" value="1"/>
</dbReference>
<dbReference type="Proteomes" id="UP000295292">
    <property type="component" value="Unassembled WGS sequence"/>
</dbReference>
<keyword evidence="1" id="KW-0175">Coiled coil</keyword>
<reference evidence="3 4" key="1">
    <citation type="submission" date="2019-03" db="EMBL/GenBank/DDBJ databases">
        <title>Genomic Encyclopedia of Archaeal and Bacterial Type Strains, Phase II (KMG-II): from individual species to whole genera.</title>
        <authorList>
            <person name="Goeker M."/>
        </authorList>
    </citation>
    <scope>NUCLEOTIDE SEQUENCE [LARGE SCALE GENOMIC DNA]</scope>
    <source>
        <strain evidence="3 4">DSM 28353</strain>
    </source>
</reference>
<feature type="coiled-coil region" evidence="1">
    <location>
        <begin position="662"/>
        <end position="689"/>
    </location>
</feature>
<evidence type="ECO:0000259" key="2">
    <source>
        <dbReference type="Pfam" id="PF20155"/>
    </source>
</evidence>
<proteinExistence type="predicted"/>
<dbReference type="InterPro" id="IPR013491">
    <property type="entry name" value="Tape_meas_N"/>
</dbReference>